<reference evidence="2 3" key="1">
    <citation type="submission" date="2023-09" db="EMBL/GenBank/DDBJ databases">
        <title>Complete Genome and Methylome dissection of Bacillus brevis NEB573 original source of BbsI restriction endonuclease.</title>
        <authorList>
            <person name="Fomenkov A."/>
            <person name="Roberts R.D."/>
        </authorList>
    </citation>
    <scope>NUCLEOTIDE SEQUENCE [LARGE SCALE GENOMIC DNA]</scope>
    <source>
        <strain evidence="2 3">NEB573</strain>
    </source>
</reference>
<dbReference type="RefSeq" id="WP_310767422.1">
    <property type="nucleotide sequence ID" value="NZ_CP134050.1"/>
</dbReference>
<protein>
    <submittedName>
        <fullName evidence="2">Glycosyltransferase</fullName>
    </submittedName>
</protein>
<proteinExistence type="predicted"/>
<dbReference type="Proteomes" id="UP001256827">
    <property type="component" value="Chromosome"/>
</dbReference>
<name>A0ABY9T795_BREBE</name>
<keyword evidence="1" id="KW-0732">Signal</keyword>
<gene>
    <name evidence="2" type="ORF">RGB73_29625</name>
</gene>
<organism evidence="2 3">
    <name type="scientific">Brevibacillus brevis</name>
    <name type="common">Bacillus brevis</name>
    <dbReference type="NCBI Taxonomy" id="1393"/>
    <lineage>
        <taxon>Bacteria</taxon>
        <taxon>Bacillati</taxon>
        <taxon>Bacillota</taxon>
        <taxon>Bacilli</taxon>
        <taxon>Bacillales</taxon>
        <taxon>Paenibacillaceae</taxon>
        <taxon>Brevibacillus</taxon>
    </lineage>
</organism>
<accession>A0ABY9T795</accession>
<feature type="signal peptide" evidence="1">
    <location>
        <begin position="1"/>
        <end position="26"/>
    </location>
</feature>
<sequence length="220" mass="24449">MNGTPHKILQCFLCLLLYGLPGVAGAQEEVQGIASQAESGNSAAAKLKEDMRKLWTDLTVWTRSYIVSAAAGLEDQRDVVARLLKNQEDIGNAFKPYYGDAAGSQLTKLLNEHLRIAEKVVEAAKNQQQVELKNLYTDWYQNADDIADLLSSLNMNWTLNELRDLLHAHLQQMTDVVDARLKKDGSAEIAAFDQGEDNILLVADTLTEGIVKQFPQQFSE</sequence>
<evidence type="ECO:0000313" key="2">
    <source>
        <dbReference type="EMBL" id="WNC14772.1"/>
    </source>
</evidence>
<dbReference type="EMBL" id="CP134050">
    <property type="protein sequence ID" value="WNC14772.1"/>
    <property type="molecule type" value="Genomic_DNA"/>
</dbReference>
<evidence type="ECO:0000256" key="1">
    <source>
        <dbReference type="SAM" id="SignalP"/>
    </source>
</evidence>
<evidence type="ECO:0000313" key="3">
    <source>
        <dbReference type="Proteomes" id="UP001256827"/>
    </source>
</evidence>
<keyword evidence="3" id="KW-1185">Reference proteome</keyword>
<feature type="chain" id="PRO_5045190887" evidence="1">
    <location>
        <begin position="27"/>
        <end position="220"/>
    </location>
</feature>